<dbReference type="GO" id="GO:0005886">
    <property type="term" value="C:plasma membrane"/>
    <property type="evidence" value="ECO:0007669"/>
    <property type="project" value="UniProtKB-SubCell"/>
</dbReference>
<feature type="transmembrane region" description="Helical" evidence="8">
    <location>
        <begin position="405"/>
        <end position="429"/>
    </location>
</feature>
<keyword evidence="6 8" id="KW-1133">Transmembrane helix</keyword>
<proteinExistence type="predicted"/>
<evidence type="ECO:0000256" key="3">
    <source>
        <dbReference type="ARBA" id="ARBA00022475"/>
    </source>
</evidence>
<dbReference type="GO" id="GO:0006865">
    <property type="term" value="P:amino acid transport"/>
    <property type="evidence" value="ECO:0007669"/>
    <property type="project" value="UniProtKB-KW"/>
</dbReference>
<dbReference type="EMBL" id="CP003123">
    <property type="protein sequence ID" value="AGF74686.1"/>
    <property type="molecule type" value="Genomic_DNA"/>
</dbReference>
<dbReference type="Pfam" id="PF00324">
    <property type="entry name" value="AA_permease"/>
    <property type="match status" value="1"/>
</dbReference>
<comment type="subcellular location">
    <subcellularLocation>
        <location evidence="1">Cell membrane</location>
        <topology evidence="1">Multi-pass membrane protein</topology>
    </subcellularLocation>
</comment>
<feature type="transmembrane region" description="Helical" evidence="8">
    <location>
        <begin position="248"/>
        <end position="266"/>
    </location>
</feature>
<feature type="transmembrane region" description="Helical" evidence="8">
    <location>
        <begin position="132"/>
        <end position="150"/>
    </location>
</feature>
<dbReference type="FunFam" id="1.20.1740.10:FF:000001">
    <property type="entry name" value="Amino acid permease"/>
    <property type="match status" value="1"/>
</dbReference>
<feature type="transmembrane region" description="Helical" evidence="8">
    <location>
        <begin position="88"/>
        <end position="112"/>
    </location>
</feature>
<keyword evidence="11" id="KW-1185">Reference proteome</keyword>
<evidence type="ECO:0000256" key="8">
    <source>
        <dbReference type="SAM" id="Phobius"/>
    </source>
</evidence>
<evidence type="ECO:0000256" key="4">
    <source>
        <dbReference type="ARBA" id="ARBA00022692"/>
    </source>
</evidence>
<feature type="transmembrane region" description="Helical" evidence="8">
    <location>
        <begin position="286"/>
        <end position="307"/>
    </location>
</feature>
<evidence type="ECO:0000256" key="5">
    <source>
        <dbReference type="ARBA" id="ARBA00022970"/>
    </source>
</evidence>
<dbReference type="RefSeq" id="WP_015398193.1">
    <property type="nucleotide sequence ID" value="NC_020300.1"/>
</dbReference>
<sequence length="466" mass="51646">MGTRQNLDEGYQRKLKRGLDNRHVQLIAIGGAIGTGLFMGSGKTISIAGPSIIFVYATVGCFLYFVMRAMGELLLSNAQYRSFADFSADLLGPFIGFLIGWCYWLSWVVAGAADVIAIVNYMQFWWPNLNPWLPVLACIIFFLAFNLVAVKMFGELEFWFSLIKIVAILVLIVIGFYMISTGFVSPRGNVASLNNLWNDGNIFPRGVTGFFAGFQIATFSFVGIELAGTSAAEVKEPEKVLPKAINAIPLRVVFFYIFSLIVIMSVTPWNQVVPDKSPFVEMFRLAGIPATAGMINFVVLTAAASSANSGIFSSSRMVYGLATKQGAPRFLGKLSKNHIPANGLIFSCLCILLCYTLLLLAPSVIFAFTIVTTISAIVCIFIWSAILVSYIVYRRKRPTQHEASIYKMPGGIFMCWIVLAFFAFILFSLTLEPDTLITLEYMPLWFGFLGIMYFMLKKKTPVGNKK</sequence>
<feature type="transmembrane region" description="Helical" evidence="8">
    <location>
        <begin position="47"/>
        <end position="67"/>
    </location>
</feature>
<keyword evidence="4 8" id="KW-0812">Transmembrane</keyword>
<dbReference type="InterPro" id="IPR004841">
    <property type="entry name" value="AA-permease/SLC12A_dom"/>
</dbReference>
<dbReference type="PANTHER" id="PTHR43495">
    <property type="entry name" value="GABA PERMEASE"/>
    <property type="match status" value="1"/>
</dbReference>
<dbReference type="GO" id="GO:0055085">
    <property type="term" value="P:transmembrane transport"/>
    <property type="evidence" value="ECO:0007669"/>
    <property type="project" value="InterPro"/>
</dbReference>
<dbReference type="InterPro" id="IPR004840">
    <property type="entry name" value="Amino_acid_permease_CS"/>
</dbReference>
<name>M1PDL6_BARAA</name>
<gene>
    <name evidence="10" type="primary">cycA2</name>
    <name evidence="10" type="ordered locus">BAnh1_08080</name>
</gene>
<keyword evidence="5" id="KW-0029">Amino-acid transport</keyword>
<feature type="transmembrane region" description="Helical" evidence="8">
    <location>
        <begin position="162"/>
        <end position="186"/>
    </location>
</feature>
<dbReference type="Gene3D" id="1.20.1740.10">
    <property type="entry name" value="Amino acid/polyamine transporter I"/>
    <property type="match status" value="1"/>
</dbReference>
<evidence type="ECO:0000313" key="11">
    <source>
        <dbReference type="Proteomes" id="UP000011729"/>
    </source>
</evidence>
<dbReference type="PATRIC" id="fig|1094489.3.peg.979"/>
<dbReference type="KEGG" id="baus:BAnh1_08080"/>
<feature type="transmembrane region" description="Helical" evidence="8">
    <location>
        <begin position="23"/>
        <end position="41"/>
    </location>
</feature>
<feature type="domain" description="Amino acid permease/ SLC12A" evidence="9">
    <location>
        <begin position="23"/>
        <end position="435"/>
    </location>
</feature>
<organism evidence="10 11">
    <name type="scientific">Bartonella australis (strain Aust/NH1)</name>
    <dbReference type="NCBI Taxonomy" id="1094489"/>
    <lineage>
        <taxon>Bacteria</taxon>
        <taxon>Pseudomonadati</taxon>
        <taxon>Pseudomonadota</taxon>
        <taxon>Alphaproteobacteria</taxon>
        <taxon>Hyphomicrobiales</taxon>
        <taxon>Bartonellaceae</taxon>
        <taxon>Bartonella</taxon>
    </lineage>
</organism>
<evidence type="ECO:0000256" key="2">
    <source>
        <dbReference type="ARBA" id="ARBA00022448"/>
    </source>
</evidence>
<dbReference type="PROSITE" id="PS00218">
    <property type="entry name" value="AMINO_ACID_PERMEASE_1"/>
    <property type="match status" value="1"/>
</dbReference>
<feature type="transmembrane region" description="Helical" evidence="8">
    <location>
        <begin position="339"/>
        <end position="358"/>
    </location>
</feature>
<evidence type="ECO:0000256" key="7">
    <source>
        <dbReference type="ARBA" id="ARBA00023136"/>
    </source>
</evidence>
<evidence type="ECO:0000256" key="1">
    <source>
        <dbReference type="ARBA" id="ARBA00004651"/>
    </source>
</evidence>
<feature type="transmembrane region" description="Helical" evidence="8">
    <location>
        <begin position="364"/>
        <end position="393"/>
    </location>
</feature>
<accession>M1PDL6</accession>
<keyword evidence="7 8" id="KW-0472">Membrane</keyword>
<evidence type="ECO:0000256" key="6">
    <source>
        <dbReference type="ARBA" id="ARBA00022989"/>
    </source>
</evidence>
<dbReference type="AlphaFoldDB" id="M1PDL6"/>
<feature type="transmembrane region" description="Helical" evidence="8">
    <location>
        <begin position="435"/>
        <end position="456"/>
    </location>
</feature>
<keyword evidence="2" id="KW-0813">Transport</keyword>
<reference evidence="10 11" key="1">
    <citation type="journal article" date="2013" name="PLoS Genet.">
        <title>A gene transfer agent and a dynamic repertoire of secretion systems hold the keys to the explosive radiation of the emerging pathogen Bartonella.</title>
        <authorList>
            <person name="Guy L."/>
            <person name="Nystedt B."/>
            <person name="Toft C."/>
            <person name="Zaremba-Niedzwiedzka K."/>
            <person name="Berglund E.C."/>
            <person name="Granberg F."/>
            <person name="Naslund K."/>
            <person name="Eriksson A.S."/>
            <person name="Andersson S.G."/>
        </authorList>
    </citation>
    <scope>NUCLEOTIDE SEQUENCE [LARGE SCALE GENOMIC DNA]</scope>
    <source>
        <strain evidence="10 11">Aust/NH1</strain>
    </source>
</reference>
<evidence type="ECO:0000259" key="9">
    <source>
        <dbReference type="Pfam" id="PF00324"/>
    </source>
</evidence>
<dbReference type="eggNOG" id="COG1113">
    <property type="taxonomic scope" value="Bacteria"/>
</dbReference>
<evidence type="ECO:0000313" key="10">
    <source>
        <dbReference type="EMBL" id="AGF74686.1"/>
    </source>
</evidence>
<dbReference type="Proteomes" id="UP000011729">
    <property type="component" value="Chromosome"/>
</dbReference>
<dbReference type="PIRSF" id="PIRSF006060">
    <property type="entry name" value="AA_transporter"/>
    <property type="match status" value="1"/>
</dbReference>
<feature type="transmembrane region" description="Helical" evidence="8">
    <location>
        <begin position="206"/>
        <end position="227"/>
    </location>
</feature>
<dbReference type="OrthoDB" id="5297508at2"/>
<dbReference type="PANTHER" id="PTHR43495:SF2">
    <property type="entry name" value="D-SERINE_D-ALANINE_GLYCINE TRANSPORTER"/>
    <property type="match status" value="1"/>
</dbReference>
<protein>
    <submittedName>
        <fullName evidence="10">D-serine/D-alanine/glycine transporter</fullName>
    </submittedName>
</protein>
<dbReference type="HOGENOM" id="CLU_007946_9_3_5"/>
<keyword evidence="3" id="KW-1003">Cell membrane</keyword>